<protein>
    <recommendedName>
        <fullName evidence="3">Type II secretion system protein N</fullName>
    </recommendedName>
    <alternativeName>
        <fullName evidence="10">General secretion pathway protein N</fullName>
    </alternativeName>
</protein>
<evidence type="ECO:0000256" key="3">
    <source>
        <dbReference type="ARBA" id="ARBA00021563"/>
    </source>
</evidence>
<dbReference type="Proteomes" id="UP000243180">
    <property type="component" value="Chromosome"/>
</dbReference>
<dbReference type="AlphaFoldDB" id="A0A1B4XGG2"/>
<dbReference type="InParanoid" id="A0A1B4XGG2"/>
<evidence type="ECO:0000256" key="7">
    <source>
        <dbReference type="ARBA" id="ARBA00022692"/>
    </source>
</evidence>
<keyword evidence="6" id="KW-0997">Cell inner membrane</keyword>
<reference evidence="11 12" key="1">
    <citation type="submission" date="2015-05" db="EMBL/GenBank/DDBJ databases">
        <title>Complete genome sequence of a sulfur-oxidizing gammaproteobacterium strain HA5.</title>
        <authorList>
            <person name="Miura A."/>
            <person name="Kojima H."/>
            <person name="Fukui M."/>
        </authorList>
    </citation>
    <scope>NUCLEOTIDE SEQUENCE [LARGE SCALE GENOMIC DNA]</scope>
    <source>
        <strain evidence="11 12">HA5</strain>
    </source>
</reference>
<keyword evidence="8" id="KW-0653">Protein transport</keyword>
<dbReference type="GO" id="GO:0005886">
    <property type="term" value="C:plasma membrane"/>
    <property type="evidence" value="ECO:0007669"/>
    <property type="project" value="UniProtKB-SubCell"/>
</dbReference>
<evidence type="ECO:0000256" key="8">
    <source>
        <dbReference type="ARBA" id="ARBA00022927"/>
    </source>
</evidence>
<name>A0A1B4XGG2_9GAMM</name>
<evidence type="ECO:0000256" key="1">
    <source>
        <dbReference type="ARBA" id="ARBA00004533"/>
    </source>
</evidence>
<evidence type="ECO:0000256" key="2">
    <source>
        <dbReference type="ARBA" id="ARBA00007208"/>
    </source>
</evidence>
<evidence type="ECO:0000256" key="4">
    <source>
        <dbReference type="ARBA" id="ARBA00022448"/>
    </source>
</evidence>
<evidence type="ECO:0000256" key="6">
    <source>
        <dbReference type="ARBA" id="ARBA00022519"/>
    </source>
</evidence>
<evidence type="ECO:0000256" key="9">
    <source>
        <dbReference type="ARBA" id="ARBA00023136"/>
    </source>
</evidence>
<dbReference type="GO" id="GO:0015627">
    <property type="term" value="C:type II protein secretion system complex"/>
    <property type="evidence" value="ECO:0007669"/>
    <property type="project" value="InterPro"/>
</dbReference>
<keyword evidence="5" id="KW-1003">Cell membrane</keyword>
<dbReference type="KEGG" id="slim:SCL_1564"/>
<dbReference type="EMBL" id="AP014879">
    <property type="protein sequence ID" value="BAV33869.1"/>
    <property type="molecule type" value="Genomic_DNA"/>
</dbReference>
<keyword evidence="9" id="KW-0472">Membrane</keyword>
<comment type="subcellular location">
    <subcellularLocation>
        <location evidence="1">Cell inner membrane</location>
    </subcellularLocation>
</comment>
<evidence type="ECO:0000313" key="12">
    <source>
        <dbReference type="Proteomes" id="UP000243180"/>
    </source>
</evidence>
<evidence type="ECO:0000256" key="5">
    <source>
        <dbReference type="ARBA" id="ARBA00022475"/>
    </source>
</evidence>
<evidence type="ECO:0000313" key="11">
    <source>
        <dbReference type="EMBL" id="BAV33869.1"/>
    </source>
</evidence>
<keyword evidence="4" id="KW-0813">Transport</keyword>
<dbReference type="Pfam" id="PF01203">
    <property type="entry name" value="T2SSN"/>
    <property type="match status" value="1"/>
</dbReference>
<proteinExistence type="inferred from homology"/>
<comment type="similarity">
    <text evidence="2">Belongs to the GSP N family.</text>
</comment>
<accession>A0A1B4XGG2</accession>
<keyword evidence="12" id="KW-1185">Reference proteome</keyword>
<gene>
    <name evidence="11" type="ORF">SCL_1564</name>
</gene>
<dbReference type="GO" id="GO:0015628">
    <property type="term" value="P:protein secretion by the type II secretion system"/>
    <property type="evidence" value="ECO:0007669"/>
    <property type="project" value="InterPro"/>
</dbReference>
<evidence type="ECO:0000256" key="10">
    <source>
        <dbReference type="ARBA" id="ARBA00030772"/>
    </source>
</evidence>
<sequence>MLYVVFGLVFYLLFLIIEMPASWFAWGLNRYTQGTVRLDPIAGSLWSGSGKLVIYYPPTTPHDFGQAEWGINPFWLLTGRVQLSLQTSNQDRKIKTMLGIAGNSFRLEDTETEFPAAFVAQLYTPLSLMSPQGKVRISAESLTLASGKVDGVAALEWLNAGSSLSSVQPLGDYRLDITGAEKNANLKLTTLRGDLEFTGQGQWQPQTGQVQINGTALPRARAGELESLLSMLGPDQGGGKRALNINTRLPPVYSSN</sequence>
<organism evidence="11 12">
    <name type="scientific">Sulfuricaulis limicola</name>
    <dbReference type="NCBI Taxonomy" id="1620215"/>
    <lineage>
        <taxon>Bacteria</taxon>
        <taxon>Pseudomonadati</taxon>
        <taxon>Pseudomonadota</taxon>
        <taxon>Gammaproteobacteria</taxon>
        <taxon>Acidiferrobacterales</taxon>
        <taxon>Acidiferrobacteraceae</taxon>
        <taxon>Sulfuricaulis</taxon>
    </lineage>
</organism>
<keyword evidence="7" id="KW-0812">Transmembrane</keyword>
<dbReference type="InterPro" id="IPR022792">
    <property type="entry name" value="T2SS_protein-GspN"/>
</dbReference>